<dbReference type="SUPFAM" id="SSF53474">
    <property type="entry name" value="alpha/beta-Hydrolases"/>
    <property type="match status" value="2"/>
</dbReference>
<dbReference type="PANTHER" id="PTHR11559">
    <property type="entry name" value="CARBOXYLESTERASE"/>
    <property type="match status" value="1"/>
</dbReference>
<proteinExistence type="predicted"/>
<evidence type="ECO:0000256" key="1">
    <source>
        <dbReference type="ARBA" id="ARBA00023180"/>
    </source>
</evidence>
<sequence length="611" mass="68960">MCPQIYKEVGGTLQCLSLNMYVPQTINTRRAVLVWFPSYFKHGCASDYGGQHLVKEDIIVVVVNFRLGIYGFSCLNEPAFPGNTALRDQDAALRWIKNYIHKFGGDPHAVTIGGQGYGGGFVDIHMYSEFERLYDKAIIQSGSIFAKGFFGKSNPSSVLKIAKHLGQTIGKNTRPRDVLPFLSKIDPVKLLNVSNILDIKVNICKEQYYKSGIQNFITKGPHHLNKLDKIKDTKILVGYNSMELLGVYVQDNNNTPEFYKSLGNVFYKRISQTFQLSEKEKQELTKRIRKFYLGGQEMSPATRIQLIESSSDLYVNHPVEMSVDRFIHAGATVYKYLFSYTGDSQFKNIKGSGASNEEELKYLFEMKTKIKGGEGGRIRNTLIRLWANFVKYGNPSPKGKPSWSKVTGESRPYLDINSETQMKNNVFRQRMAFLDLLFYNDALAPGNQGLKDQIAALRWIKESIGAFGGNANKVTIAGESYGGGSLDLHLYSIPQSYYKNLGDVFSNYLKDNFVLREYEVDSVSDIFRRFDLGGKSIGPESMLELIDLTLDYKLNNAAERSVNKLTEQGGQVYKYLFSYVGGSVYKNVTGVGAMHTEELKYLLCNELIIEY</sequence>
<protein>
    <recommendedName>
        <fullName evidence="2">Carboxylesterase type B domain-containing protein</fullName>
    </recommendedName>
</protein>
<name>A0A8S1AUR3_ARCPL</name>
<comment type="caution">
    <text evidence="3">The sequence shown here is derived from an EMBL/GenBank/DDBJ whole genome shotgun (WGS) entry which is preliminary data.</text>
</comment>
<dbReference type="AlphaFoldDB" id="A0A8S1AUR3"/>
<accession>A0A8S1AUR3</accession>
<evidence type="ECO:0000313" key="3">
    <source>
        <dbReference type="EMBL" id="CAB3249104.1"/>
    </source>
</evidence>
<reference evidence="3 4" key="1">
    <citation type="submission" date="2020-04" db="EMBL/GenBank/DDBJ databases">
        <authorList>
            <person name="Wallbank WR R."/>
            <person name="Pardo Diaz C."/>
            <person name="Kozak K."/>
            <person name="Martin S."/>
            <person name="Jiggins C."/>
            <person name="Moest M."/>
            <person name="Warren A I."/>
            <person name="Byers J.R.P. K."/>
            <person name="Montejo-Kovacevich G."/>
            <person name="Yen C E."/>
        </authorList>
    </citation>
    <scope>NUCLEOTIDE SEQUENCE [LARGE SCALE GENOMIC DNA]</scope>
</reference>
<dbReference type="Pfam" id="PF00135">
    <property type="entry name" value="COesterase"/>
    <property type="match status" value="1"/>
</dbReference>
<dbReference type="Gene3D" id="3.40.50.1820">
    <property type="entry name" value="alpha/beta hydrolase"/>
    <property type="match status" value="3"/>
</dbReference>
<dbReference type="InterPro" id="IPR050309">
    <property type="entry name" value="Type-B_Carboxylest/Lipase"/>
</dbReference>
<dbReference type="EMBL" id="CADEBC010000537">
    <property type="protein sequence ID" value="CAB3249104.1"/>
    <property type="molecule type" value="Genomic_DNA"/>
</dbReference>
<dbReference type="InterPro" id="IPR029058">
    <property type="entry name" value="AB_hydrolase_fold"/>
</dbReference>
<gene>
    <name evidence="3" type="ORF">APLA_LOCUS11974</name>
</gene>
<feature type="domain" description="Carboxylesterase type B" evidence="2">
    <location>
        <begin position="14"/>
        <end position="433"/>
    </location>
</feature>
<evidence type="ECO:0000259" key="2">
    <source>
        <dbReference type="Pfam" id="PF00135"/>
    </source>
</evidence>
<keyword evidence="1" id="KW-0325">Glycoprotein</keyword>
<organism evidence="3 4">
    <name type="scientific">Arctia plantaginis</name>
    <name type="common">Wood tiger moth</name>
    <name type="synonym">Phalaena plantaginis</name>
    <dbReference type="NCBI Taxonomy" id="874455"/>
    <lineage>
        <taxon>Eukaryota</taxon>
        <taxon>Metazoa</taxon>
        <taxon>Ecdysozoa</taxon>
        <taxon>Arthropoda</taxon>
        <taxon>Hexapoda</taxon>
        <taxon>Insecta</taxon>
        <taxon>Pterygota</taxon>
        <taxon>Neoptera</taxon>
        <taxon>Endopterygota</taxon>
        <taxon>Lepidoptera</taxon>
        <taxon>Glossata</taxon>
        <taxon>Ditrysia</taxon>
        <taxon>Noctuoidea</taxon>
        <taxon>Erebidae</taxon>
        <taxon>Arctiinae</taxon>
        <taxon>Arctia</taxon>
    </lineage>
</organism>
<dbReference type="Proteomes" id="UP000494106">
    <property type="component" value="Unassembled WGS sequence"/>
</dbReference>
<keyword evidence="4" id="KW-1185">Reference proteome</keyword>
<dbReference type="InterPro" id="IPR002018">
    <property type="entry name" value="CarbesteraseB"/>
</dbReference>
<evidence type="ECO:0000313" key="4">
    <source>
        <dbReference type="Proteomes" id="UP000494106"/>
    </source>
</evidence>
<dbReference type="OrthoDB" id="6846267at2759"/>